<gene>
    <name evidence="1" type="ORF">DJ78_16155</name>
</gene>
<protein>
    <submittedName>
        <fullName evidence="1">Uncharacterized protein</fullName>
    </submittedName>
</protein>
<name>A0A256JEE6_HALEZ</name>
<evidence type="ECO:0000313" key="2">
    <source>
        <dbReference type="Proteomes" id="UP000216758"/>
    </source>
</evidence>
<dbReference type="AlphaFoldDB" id="A0A256JEE6"/>
<dbReference type="EMBL" id="NHPB01000111">
    <property type="protein sequence ID" value="OYR67208.1"/>
    <property type="molecule type" value="Genomic_DNA"/>
</dbReference>
<evidence type="ECO:0000313" key="1">
    <source>
        <dbReference type="EMBL" id="OYR67208.1"/>
    </source>
</evidence>
<proteinExistence type="predicted"/>
<comment type="caution">
    <text evidence="1">The sequence shown here is derived from an EMBL/GenBank/DDBJ whole genome shotgun (WGS) entry which is preliminary data.</text>
</comment>
<dbReference type="Proteomes" id="UP000216758">
    <property type="component" value="Unassembled WGS sequence"/>
</dbReference>
<reference evidence="1 2" key="1">
    <citation type="journal article" date="2014" name="Front. Microbiol.">
        <title>Population and genomic analysis of the genus Halorubrum.</title>
        <authorList>
            <person name="Fullmer M.S."/>
            <person name="Soucy S.M."/>
            <person name="Swithers K.S."/>
            <person name="Makkay A.M."/>
            <person name="Wheeler R."/>
            <person name="Ventosa A."/>
            <person name="Gogarten J.P."/>
            <person name="Papke R.T."/>
        </authorList>
    </citation>
    <scope>NUCLEOTIDE SEQUENCE [LARGE SCALE GENOMIC DNA]</scope>
    <source>
        <strain evidence="1 2">G37</strain>
    </source>
</reference>
<organism evidence="1 2">
    <name type="scientific">Halorubrum ezzemoulense</name>
    <name type="common">Halorubrum chaoviator</name>
    <dbReference type="NCBI Taxonomy" id="337243"/>
    <lineage>
        <taxon>Archaea</taxon>
        <taxon>Methanobacteriati</taxon>
        <taxon>Methanobacteriota</taxon>
        <taxon>Stenosarchaea group</taxon>
        <taxon>Halobacteria</taxon>
        <taxon>Halobacteriales</taxon>
        <taxon>Haloferacaceae</taxon>
        <taxon>Halorubrum</taxon>
    </lineage>
</organism>
<accession>A0A256JEE6</accession>
<sequence>MCVEIAWRMKVPYRLTGGFIRPFAPEPEFQSVLPIMVFVVSILPPLDIEVPTLLVDSGGDCDPCRSDIFSFPLFERVTFLIPVSDCDDSVTELVAYLRYALINCF</sequence>